<evidence type="ECO:0000313" key="2">
    <source>
        <dbReference type="Proteomes" id="UP000007796"/>
    </source>
</evidence>
<evidence type="ECO:0008006" key="3">
    <source>
        <dbReference type="Google" id="ProtNLM"/>
    </source>
</evidence>
<dbReference type="SUPFAM" id="SSF51197">
    <property type="entry name" value="Clavaminate synthase-like"/>
    <property type="match status" value="1"/>
</dbReference>
<sequence length="317" mass="35146">MASVPILTAAEKEHFVSQGWLKIPKAFTRQQATEVTKDVWIRLGMSSTDKGTWNKERTHMPSLATFDCSEFAPRAWAAICEVSGGEERVTSGSRQWRDSMIVNLGTVSGENKPVRPQDLNGWHIDGDFFVHFLDSPEQGLLVIPLFTDIVPGGGGTVLCPEALPHIAQWLHDHPDGVSPQMAARDGPNFSAKGNRLSLKELAVRSNNFVEATGECGDVYLLHPMMLHSASTNPLRNVRIITNPPVSLRQPFCFDRSESTGSGYSLVELATMRALGKKSLPGWKITVPRERIVPERVKVQERMKQEELRRLGGSRPVT</sequence>
<dbReference type="Proteomes" id="UP000007796">
    <property type="component" value="Unassembled WGS sequence"/>
</dbReference>
<dbReference type="GeneID" id="25977670"/>
<evidence type="ECO:0000313" key="1">
    <source>
        <dbReference type="EMBL" id="EFW98605.1"/>
    </source>
</evidence>
<dbReference type="OrthoDB" id="4664297at2759"/>
<dbReference type="AlphaFoldDB" id="F0XUC7"/>
<dbReference type="InParanoid" id="F0XUC7"/>
<accession>F0XUC7</accession>
<dbReference type="eggNOG" id="ENOG502QVG4">
    <property type="taxonomic scope" value="Eukaryota"/>
</dbReference>
<dbReference type="RefSeq" id="XP_014168088.1">
    <property type="nucleotide sequence ID" value="XM_014312613.1"/>
</dbReference>
<name>F0XUC7_GROCL</name>
<reference evidence="1 2" key="1">
    <citation type="journal article" date="2011" name="Proc. Natl. Acad. Sci. U.S.A.">
        <title>Genome and transcriptome analyses of the mountain pine beetle-fungal symbiont Grosmannia clavigera, a lodgepole pine pathogen.</title>
        <authorList>
            <person name="DiGuistini S."/>
            <person name="Wang Y."/>
            <person name="Liao N.Y."/>
            <person name="Taylor G."/>
            <person name="Tanguay P."/>
            <person name="Feau N."/>
            <person name="Henrissat B."/>
            <person name="Chan S.K."/>
            <person name="Hesse-Orce U."/>
            <person name="Alamouti S.M."/>
            <person name="Tsui C.K.M."/>
            <person name="Docking R.T."/>
            <person name="Levasseur A."/>
            <person name="Haridas S."/>
            <person name="Robertson G."/>
            <person name="Birol I."/>
            <person name="Holt R.A."/>
            <person name="Marra M.A."/>
            <person name="Hamelin R.C."/>
            <person name="Hirst M."/>
            <person name="Jones S.J.M."/>
            <person name="Bohlmann J."/>
            <person name="Breuil C."/>
        </authorList>
    </citation>
    <scope>NUCLEOTIDE SEQUENCE [LARGE SCALE GENOMIC DNA]</scope>
    <source>
        <strain evidence="2">kw1407 / UAMH 11150</strain>
    </source>
</reference>
<dbReference type="HOGENOM" id="CLU_053011_0_0_1"/>
<proteinExistence type="predicted"/>
<protein>
    <recommendedName>
        <fullName evidence="3">Phytanoyl-dioxygenase family protein</fullName>
    </recommendedName>
</protein>
<dbReference type="EMBL" id="GL630006">
    <property type="protein sequence ID" value="EFW98605.1"/>
    <property type="molecule type" value="Genomic_DNA"/>
</dbReference>
<organism evidence="2">
    <name type="scientific">Grosmannia clavigera (strain kw1407 / UAMH 11150)</name>
    <name type="common">Blue stain fungus</name>
    <name type="synonym">Graphiocladiella clavigera</name>
    <dbReference type="NCBI Taxonomy" id="655863"/>
    <lineage>
        <taxon>Eukaryota</taxon>
        <taxon>Fungi</taxon>
        <taxon>Dikarya</taxon>
        <taxon>Ascomycota</taxon>
        <taxon>Pezizomycotina</taxon>
        <taxon>Sordariomycetes</taxon>
        <taxon>Sordariomycetidae</taxon>
        <taxon>Ophiostomatales</taxon>
        <taxon>Ophiostomataceae</taxon>
        <taxon>Leptographium</taxon>
    </lineage>
</organism>
<gene>
    <name evidence="1" type="ORF">CMQ_4457</name>
</gene>
<dbReference type="Gene3D" id="2.60.120.620">
    <property type="entry name" value="q2cbj1_9rhob like domain"/>
    <property type="match status" value="1"/>
</dbReference>
<keyword evidence="2" id="KW-1185">Reference proteome</keyword>